<accession>C4FLW5</accession>
<gene>
    <name evidence="1" type="ORF">SULYE_1569</name>
</gene>
<dbReference type="AlphaFoldDB" id="C4FLW5"/>
<protein>
    <submittedName>
        <fullName evidence="1">Uncharacterized protein</fullName>
    </submittedName>
</protein>
<reference evidence="1 2" key="1">
    <citation type="submission" date="2009-04" db="EMBL/GenBank/DDBJ databases">
        <authorList>
            <person name="Reysenbach A.-L."/>
            <person name="Heidelberg J.F."/>
            <person name="Nelson W.C."/>
        </authorList>
    </citation>
    <scope>NUCLEOTIDE SEQUENCE [LARGE SCALE GENOMIC DNA]</scope>
    <source>
        <strain evidence="1 2">SS-5</strain>
    </source>
</reference>
<keyword evidence="2" id="KW-1185">Reference proteome</keyword>
<name>C4FLW5_9AQUI</name>
<dbReference type="RefSeq" id="WP_007547995.1">
    <property type="nucleotide sequence ID" value="NZ_ABZS01000186.1"/>
</dbReference>
<comment type="caution">
    <text evidence="1">The sequence shown here is derived from an EMBL/GenBank/DDBJ whole genome shotgun (WGS) entry which is preliminary data.</text>
</comment>
<dbReference type="Proteomes" id="UP000005540">
    <property type="component" value="Unassembled WGS sequence"/>
</dbReference>
<organism evidence="1 2">
    <name type="scientific">Sulfurihydrogenibium yellowstonense SS-5</name>
    <dbReference type="NCBI Taxonomy" id="432331"/>
    <lineage>
        <taxon>Bacteria</taxon>
        <taxon>Pseudomonadati</taxon>
        <taxon>Aquificota</taxon>
        <taxon>Aquificia</taxon>
        <taxon>Aquificales</taxon>
        <taxon>Hydrogenothermaceae</taxon>
        <taxon>Sulfurihydrogenibium</taxon>
    </lineage>
</organism>
<evidence type="ECO:0000313" key="2">
    <source>
        <dbReference type="Proteomes" id="UP000005540"/>
    </source>
</evidence>
<evidence type="ECO:0000313" key="1">
    <source>
        <dbReference type="EMBL" id="EEP59932.1"/>
    </source>
</evidence>
<proteinExistence type="predicted"/>
<dbReference type="EMBL" id="ABZS01000186">
    <property type="protein sequence ID" value="EEP59932.1"/>
    <property type="molecule type" value="Genomic_DNA"/>
</dbReference>
<sequence>MEIPFEFYLDMLEEEKAFVHGFNCYIDGNLKDARRELAKSASKVPEGRYMLALVNYLLGKTTEAKLLLTGFSSDWQRFIQAWRVPVLVVPFKNGTDALYISLDEKGLNALQYLLEGKTPEEVAFILGL</sequence>